<gene>
    <name evidence="1" type="ORF">LXN57_40035</name>
</gene>
<dbReference type="RefSeq" id="WP_251803510.1">
    <property type="nucleotide sequence ID" value="NZ_JAMQOL010000065.1"/>
</dbReference>
<sequence length="214" mass="23316">MKVVVFGATGMVGQGALRESLLAPDVDEVLAVIRTPTGVSHPKLREVKPADFTDLSPIKDDLRGADACFYCLGISSVGLDEAAYTRISYDYPMAAARTFAELNPQTTFVYVSGAGTNAQGRQMWARVKGRAEKDIIALLPNGYAFRPGMIQPMHGIRSRTGWYNALYTAAGPIVPLLERIAPKYVTSTDKVGRAMLRAARVGFPHHIVENADFR</sequence>
<evidence type="ECO:0000313" key="1">
    <source>
        <dbReference type="EMBL" id="MCM4083758.1"/>
    </source>
</evidence>
<keyword evidence="2" id="KW-1185">Reference proteome</keyword>
<dbReference type="SUPFAM" id="SSF51735">
    <property type="entry name" value="NAD(P)-binding Rossmann-fold domains"/>
    <property type="match status" value="1"/>
</dbReference>
<protein>
    <submittedName>
        <fullName evidence="1">NAD(P)H-binding protein</fullName>
    </submittedName>
</protein>
<dbReference type="Proteomes" id="UP001523216">
    <property type="component" value="Unassembled WGS sequence"/>
</dbReference>
<reference evidence="1 2" key="1">
    <citation type="submission" date="2022-06" db="EMBL/GenBank/DDBJ databases">
        <title>Actinoplanes abujensis sp. nov., isolated from Nigerian arid soil.</title>
        <authorList>
            <person name="Ding P."/>
        </authorList>
    </citation>
    <scope>NUCLEOTIDE SEQUENCE [LARGE SCALE GENOMIC DNA]</scope>
    <source>
        <strain evidence="2">TRM88002</strain>
    </source>
</reference>
<name>A0ABT0YCH9_9ACTN</name>
<dbReference type="PANTHER" id="PTHR14097">
    <property type="entry name" value="OXIDOREDUCTASE HTATIP2"/>
    <property type="match status" value="1"/>
</dbReference>
<dbReference type="PANTHER" id="PTHR14097:SF8">
    <property type="entry name" value="NAD(P)-BINDING DOMAIN-CONTAINING PROTEIN"/>
    <property type="match status" value="1"/>
</dbReference>
<comment type="caution">
    <text evidence="1">The sequence shown here is derived from an EMBL/GenBank/DDBJ whole genome shotgun (WGS) entry which is preliminary data.</text>
</comment>
<accession>A0ABT0YCH9</accession>
<dbReference type="EMBL" id="JAMQOL010000065">
    <property type="protein sequence ID" value="MCM4083758.1"/>
    <property type="molecule type" value="Genomic_DNA"/>
</dbReference>
<evidence type="ECO:0000313" key="2">
    <source>
        <dbReference type="Proteomes" id="UP001523216"/>
    </source>
</evidence>
<dbReference type="InterPro" id="IPR036291">
    <property type="entry name" value="NAD(P)-bd_dom_sf"/>
</dbReference>
<organism evidence="1 2">
    <name type="scientific">Paractinoplanes hotanensis</name>
    <dbReference type="NCBI Taxonomy" id="2906497"/>
    <lineage>
        <taxon>Bacteria</taxon>
        <taxon>Bacillati</taxon>
        <taxon>Actinomycetota</taxon>
        <taxon>Actinomycetes</taxon>
        <taxon>Micromonosporales</taxon>
        <taxon>Micromonosporaceae</taxon>
        <taxon>Paractinoplanes</taxon>
    </lineage>
</organism>
<proteinExistence type="predicted"/>
<dbReference type="Gene3D" id="3.40.50.720">
    <property type="entry name" value="NAD(P)-binding Rossmann-like Domain"/>
    <property type="match status" value="1"/>
</dbReference>